<dbReference type="InterPro" id="IPR017441">
    <property type="entry name" value="Protein_kinase_ATP_BS"/>
</dbReference>
<dbReference type="InterPro" id="IPR001680">
    <property type="entry name" value="WD40_rpt"/>
</dbReference>
<dbReference type="InterPro" id="IPR011009">
    <property type="entry name" value="Kinase-like_dom_sf"/>
</dbReference>
<dbReference type="PANTHER" id="PTHR19848:SF8">
    <property type="entry name" value="F-BOX AND WD REPEAT DOMAIN CONTAINING 7"/>
    <property type="match status" value="1"/>
</dbReference>
<evidence type="ECO:0000256" key="5">
    <source>
        <dbReference type="PROSITE-ProRule" id="PRU00221"/>
    </source>
</evidence>
<dbReference type="SUPFAM" id="SSF56112">
    <property type="entry name" value="Protein kinase-like (PK-like)"/>
    <property type="match status" value="1"/>
</dbReference>
<feature type="repeat" description="WD" evidence="5">
    <location>
        <begin position="737"/>
        <end position="769"/>
    </location>
</feature>
<feature type="repeat" description="WD" evidence="5">
    <location>
        <begin position="770"/>
        <end position="802"/>
    </location>
</feature>
<proteinExistence type="predicted"/>
<dbReference type="AlphaFoldDB" id="A0A518GUV2"/>
<evidence type="ECO:0000256" key="4">
    <source>
        <dbReference type="ARBA" id="ARBA00022840"/>
    </source>
</evidence>
<dbReference type="Gene3D" id="3.30.200.20">
    <property type="entry name" value="Phosphorylase Kinase, domain 1"/>
    <property type="match status" value="1"/>
</dbReference>
<feature type="transmembrane region" description="Helical" evidence="8">
    <location>
        <begin position="420"/>
        <end position="446"/>
    </location>
</feature>
<dbReference type="CDD" id="cd14014">
    <property type="entry name" value="STKc_PknB_like"/>
    <property type="match status" value="1"/>
</dbReference>
<keyword evidence="3 6" id="KW-0547">Nucleotide-binding</keyword>
<dbReference type="SUPFAM" id="SSF50978">
    <property type="entry name" value="WD40 repeat-like"/>
    <property type="match status" value="1"/>
</dbReference>
<dbReference type="PROSITE" id="PS50011">
    <property type="entry name" value="PROTEIN_KINASE_DOM"/>
    <property type="match status" value="1"/>
</dbReference>
<dbReference type="InterPro" id="IPR019775">
    <property type="entry name" value="WD40_repeat_CS"/>
</dbReference>
<dbReference type="PRINTS" id="PR00320">
    <property type="entry name" value="GPROTEINBRPT"/>
</dbReference>
<dbReference type="PROSITE" id="PS00107">
    <property type="entry name" value="PROTEIN_KINASE_ATP"/>
    <property type="match status" value="1"/>
</dbReference>
<dbReference type="SUPFAM" id="SSF50998">
    <property type="entry name" value="Quinoprotein alcohol dehydrogenase-like"/>
    <property type="match status" value="1"/>
</dbReference>
<dbReference type="RefSeq" id="WP_145266405.1">
    <property type="nucleotide sequence ID" value="NZ_CP036426.1"/>
</dbReference>
<dbReference type="InterPro" id="IPR036322">
    <property type="entry name" value="WD40_repeat_dom_sf"/>
</dbReference>
<keyword evidence="2" id="KW-0677">Repeat</keyword>
<keyword evidence="11" id="KW-1185">Reference proteome</keyword>
<dbReference type="CDD" id="cd00200">
    <property type="entry name" value="WD40"/>
    <property type="match status" value="2"/>
</dbReference>
<dbReference type="Gene3D" id="1.10.510.10">
    <property type="entry name" value="Transferase(Phosphotransferase) domain 1"/>
    <property type="match status" value="1"/>
</dbReference>
<evidence type="ECO:0000259" key="9">
    <source>
        <dbReference type="PROSITE" id="PS50011"/>
    </source>
</evidence>
<dbReference type="PROSITE" id="PS00108">
    <property type="entry name" value="PROTEIN_KINASE_ST"/>
    <property type="match status" value="1"/>
</dbReference>
<feature type="repeat" description="WD" evidence="5">
    <location>
        <begin position="549"/>
        <end position="589"/>
    </location>
</feature>
<dbReference type="PROSITE" id="PS00678">
    <property type="entry name" value="WD_REPEATS_1"/>
    <property type="match status" value="3"/>
</dbReference>
<organism evidence="10 11">
    <name type="scientific">Tautonia plasticadhaerens</name>
    <dbReference type="NCBI Taxonomy" id="2527974"/>
    <lineage>
        <taxon>Bacteria</taxon>
        <taxon>Pseudomonadati</taxon>
        <taxon>Planctomycetota</taxon>
        <taxon>Planctomycetia</taxon>
        <taxon>Isosphaerales</taxon>
        <taxon>Isosphaeraceae</taxon>
        <taxon>Tautonia</taxon>
    </lineage>
</organism>
<dbReference type="GO" id="GO:0005524">
    <property type="term" value="F:ATP binding"/>
    <property type="evidence" value="ECO:0007669"/>
    <property type="project" value="UniProtKB-UniRule"/>
</dbReference>
<dbReference type="SMART" id="SM00220">
    <property type="entry name" value="S_TKc"/>
    <property type="match status" value="1"/>
</dbReference>
<feature type="repeat" description="WD" evidence="5">
    <location>
        <begin position="991"/>
        <end position="1032"/>
    </location>
</feature>
<evidence type="ECO:0000256" key="3">
    <source>
        <dbReference type="ARBA" id="ARBA00022741"/>
    </source>
</evidence>
<feature type="repeat" description="WD" evidence="5">
    <location>
        <begin position="506"/>
        <end position="547"/>
    </location>
</feature>
<keyword evidence="10" id="KW-0808">Transferase</keyword>
<dbReference type="Proteomes" id="UP000317835">
    <property type="component" value="Chromosome"/>
</dbReference>
<dbReference type="SMART" id="SM00320">
    <property type="entry name" value="WD40"/>
    <property type="match status" value="14"/>
</dbReference>
<dbReference type="EC" id="2.7.11.1" evidence="10"/>
<dbReference type="EMBL" id="CP036426">
    <property type="protein sequence ID" value="QDV32364.1"/>
    <property type="molecule type" value="Genomic_DNA"/>
</dbReference>
<evidence type="ECO:0000313" key="11">
    <source>
        <dbReference type="Proteomes" id="UP000317835"/>
    </source>
</evidence>
<keyword evidence="8" id="KW-1133">Transmembrane helix</keyword>
<dbReference type="InterPro" id="IPR020472">
    <property type="entry name" value="WD40_PAC1"/>
</dbReference>
<gene>
    <name evidence="10" type="primary">pknB_1</name>
    <name evidence="10" type="ORF">ElP_01920</name>
</gene>
<dbReference type="OrthoDB" id="500858at2"/>
<evidence type="ECO:0000256" key="6">
    <source>
        <dbReference type="PROSITE-ProRule" id="PRU10141"/>
    </source>
</evidence>
<feature type="region of interest" description="Disordered" evidence="7">
    <location>
        <begin position="60"/>
        <end position="92"/>
    </location>
</feature>
<feature type="repeat" description="WD" evidence="5">
    <location>
        <begin position="1073"/>
        <end position="1114"/>
    </location>
</feature>
<name>A0A518GUV2_9BACT</name>
<dbReference type="Pfam" id="PF00400">
    <property type="entry name" value="WD40"/>
    <property type="match status" value="11"/>
</dbReference>
<dbReference type="Gene3D" id="2.130.10.10">
    <property type="entry name" value="YVTN repeat-like/Quinoprotein amine dehydrogenase"/>
    <property type="match status" value="6"/>
</dbReference>
<dbReference type="InterPro" id="IPR015943">
    <property type="entry name" value="WD40/YVTN_repeat-like_dom_sf"/>
</dbReference>
<keyword evidence="4 6" id="KW-0067">ATP-binding</keyword>
<dbReference type="InterPro" id="IPR008271">
    <property type="entry name" value="Ser/Thr_kinase_AS"/>
</dbReference>
<keyword evidence="10" id="KW-0418">Kinase</keyword>
<keyword evidence="1 5" id="KW-0853">WD repeat</keyword>
<feature type="repeat" description="WD" evidence="5">
    <location>
        <begin position="953"/>
        <end position="989"/>
    </location>
</feature>
<dbReference type="Pfam" id="PF00069">
    <property type="entry name" value="Pkinase"/>
    <property type="match status" value="1"/>
</dbReference>
<dbReference type="PANTHER" id="PTHR19848">
    <property type="entry name" value="WD40 REPEAT PROTEIN"/>
    <property type="match status" value="1"/>
</dbReference>
<evidence type="ECO:0000256" key="2">
    <source>
        <dbReference type="ARBA" id="ARBA00022737"/>
    </source>
</evidence>
<evidence type="ECO:0000256" key="7">
    <source>
        <dbReference type="SAM" id="MobiDB-lite"/>
    </source>
</evidence>
<evidence type="ECO:0000313" key="10">
    <source>
        <dbReference type="EMBL" id="QDV32364.1"/>
    </source>
</evidence>
<keyword evidence="8" id="KW-0812">Transmembrane</keyword>
<dbReference type="InterPro" id="IPR000719">
    <property type="entry name" value="Prot_kinase_dom"/>
</dbReference>
<dbReference type="InterPro" id="IPR011047">
    <property type="entry name" value="Quinoprotein_ADH-like_sf"/>
</dbReference>
<feature type="domain" description="Protein kinase" evidence="9">
    <location>
        <begin position="98"/>
        <end position="394"/>
    </location>
</feature>
<evidence type="ECO:0000256" key="1">
    <source>
        <dbReference type="ARBA" id="ARBA00022574"/>
    </source>
</evidence>
<accession>A0A518GUV2</accession>
<keyword evidence="8" id="KW-0472">Membrane</keyword>
<reference evidence="10 11" key="1">
    <citation type="submission" date="2019-02" db="EMBL/GenBank/DDBJ databases">
        <title>Deep-cultivation of Planctomycetes and their phenomic and genomic characterization uncovers novel biology.</title>
        <authorList>
            <person name="Wiegand S."/>
            <person name="Jogler M."/>
            <person name="Boedeker C."/>
            <person name="Pinto D."/>
            <person name="Vollmers J."/>
            <person name="Rivas-Marin E."/>
            <person name="Kohn T."/>
            <person name="Peeters S.H."/>
            <person name="Heuer A."/>
            <person name="Rast P."/>
            <person name="Oberbeckmann S."/>
            <person name="Bunk B."/>
            <person name="Jeske O."/>
            <person name="Meyerdierks A."/>
            <person name="Storesund J.E."/>
            <person name="Kallscheuer N."/>
            <person name="Luecker S."/>
            <person name="Lage O.M."/>
            <person name="Pohl T."/>
            <person name="Merkel B.J."/>
            <person name="Hornburger P."/>
            <person name="Mueller R.-W."/>
            <person name="Bruemmer F."/>
            <person name="Labrenz M."/>
            <person name="Spormann A.M."/>
            <person name="Op den Camp H."/>
            <person name="Overmann J."/>
            <person name="Amann R."/>
            <person name="Jetten M.S.M."/>
            <person name="Mascher T."/>
            <person name="Medema M.H."/>
            <person name="Devos D.P."/>
            <person name="Kaster A.-K."/>
            <person name="Ovreas L."/>
            <person name="Rohde M."/>
            <person name="Galperin M.Y."/>
            <person name="Jogler C."/>
        </authorList>
    </citation>
    <scope>NUCLEOTIDE SEQUENCE [LARGE SCALE GENOMIC DNA]</scope>
    <source>
        <strain evidence="10 11">ElP</strain>
    </source>
</reference>
<feature type="binding site" evidence="6">
    <location>
        <position position="128"/>
    </location>
    <ligand>
        <name>ATP</name>
        <dbReference type="ChEBI" id="CHEBI:30616"/>
    </ligand>
</feature>
<dbReference type="GO" id="GO:0004674">
    <property type="term" value="F:protein serine/threonine kinase activity"/>
    <property type="evidence" value="ECO:0007669"/>
    <property type="project" value="UniProtKB-EC"/>
</dbReference>
<dbReference type="PROSITE" id="PS50294">
    <property type="entry name" value="WD_REPEATS_REGION"/>
    <property type="match status" value="6"/>
</dbReference>
<evidence type="ECO:0000256" key="8">
    <source>
        <dbReference type="SAM" id="Phobius"/>
    </source>
</evidence>
<feature type="repeat" description="WD" evidence="5">
    <location>
        <begin position="819"/>
        <end position="860"/>
    </location>
</feature>
<protein>
    <submittedName>
        <fullName evidence="10">Serine/threonine-protein kinase PknB</fullName>
        <ecNumber evidence="10">2.7.11.1</ecNumber>
    </submittedName>
</protein>
<dbReference type="PROSITE" id="PS50082">
    <property type="entry name" value="WD_REPEATS_2"/>
    <property type="match status" value="9"/>
</dbReference>
<sequence>MDEERLFHLALEKPAGERAAFLEEACVSNPVVREHLEALLRAYEYPDSFLGKPAVNLGAAVESPPDRHAGGGDSGATEDVAPGARSLTEGPGSRIGPYKLLQPIGEGGMGTVYMAEQTRPVRRLVALKVIKDGMDRRQVLARFEAERQALALMDHPNIAKVLDAGSTDSGRPYFVMELVKGIPITTFCDERRLTPRERLELFVPVCRAVQHAHQKGVIHRDLKPSNVLVALYDGRPVPRVIDFGVAKATGPKLTERTLFTEFGSIIGTPQYMSPEQAELNQLDVDTRSDIYSLGVLLYELLTGTTPLERRRLEETALLELLRLVREEEPPKPSTRLRTTAALPAIAERRGLEPKRLGTLVRGELDWIVMKCLEKDRNRRYETANSLATDLRRYLDDEPVLACPPTPAYRFRKFARRHKRALTMAGVALAGLLLAVIGLAASTVFIWRAKDELIRSLYFQSIALADREWSANHLARADEVLERCPPTLRGLEWRLLKRRLLSKAMPPLRHGNALFACAISPDGTQLVSSDLEGFLYVWDPSTGQELRDPIRAHDAVCYYVAFSPNGARLASAEDGGVKVWDAKTWREIDAWDTPTPMPAGSVQGLAFSPDGKLLACVCIRRPDGLEDVSIWDVLTGERLFALPEQRYNVANLTLSPDGTLLATASGDRTVKLWDARTGALIRTDRGDTTFRCVAFSPDGLLVAAGGGRENERGSGQVRIWDVATGRVRPISTGHTAWSVAFSPDGRRLATGGTDQAVKIWDTASGQEILTLRGHTDWVMDLAFSPDGHRLASASGDRTIRIWDASPLREGEPTGEALFTLRGHTDGVTALAFHPLVPRLASASTDGSLKLWDTQSGRYLSTIHPGIQEVLTLAFSPDGEHLAAAGGSDLFATVLDATTGTEVARPGEGVHTEPVSRVAFSPDGRYLASGDNAGLLLISDVTTGVVRRFPGGPLITALAFSPDPGERLLAVAAGDGEVQIWDTTTGERIAHPPLEHQGFIYGLAFSPDGQHLASSGWDRTVRIWDTATWERDEVIRDPAAAQCVAFSPDGRLLAWGTSDATVEVLRRDTGEIFTLRGHLDQVLGVAFSPGGKLIASASRDGTVKIWETPSSHEALGSGRP</sequence>
<feature type="repeat" description="WD" evidence="5">
    <location>
        <begin position="641"/>
        <end position="682"/>
    </location>
</feature>
<dbReference type="KEGG" id="tpla:ElP_01920"/>